<comment type="caution">
    <text evidence="3">The sequence shown here is derived from an EMBL/GenBank/DDBJ whole genome shotgun (WGS) entry which is preliminary data.</text>
</comment>
<dbReference type="InterPro" id="IPR040475">
    <property type="entry name" value="SGBP_B_XBD"/>
</dbReference>
<accession>A0AAW4NDE5</accession>
<sequence length="413" mass="45692">MKINIKNISLSAMAIIAFASCSDVVDYSVPDRTSNSGAPAISQIYDVQDTGYVAPLNGGVLNQMIHIKGQNLANAKKIRFNDVDVDVRQVYATTDEAWVKIPRVIPGVQNDILLYETDKGTTEINFPVSIPSVEIEGLKNEFALQGNQVQITSDYMDLYGFNDTTETSPAKVYIENVDAGYRKEIHCDSCSEKFTSIVIPEDCPDNSLIHFSWHEISGDKTVTIPYRMTDQLMFGDFTGDLGWWNDWGKGLVTDGTKSGDPESLGFGFLRVKGTYDAWSWNSTGFGCNWKWFDASAHPENYVLKFEVATNSSNPFNNYGDNGASGSKNGGYNFTLQAGGEGRCQFDPVSMGINNTYGKWVTVSIPLTDVLKGGSLPTAENQFVALEFVMQPNTADAWNVDHCFGQFRIEPKKY</sequence>
<dbReference type="RefSeq" id="WP_217325930.1">
    <property type="nucleotide sequence ID" value="NZ_JAHOEK010000003.1"/>
</dbReference>
<protein>
    <recommendedName>
        <fullName evidence="2">Surface glycan-binding protein B xyloglucan binding domain-containing protein</fullName>
    </recommendedName>
</protein>
<dbReference type="Proteomes" id="UP001196316">
    <property type="component" value="Unassembled WGS sequence"/>
</dbReference>
<gene>
    <name evidence="3" type="ORF">KSW80_01040</name>
</gene>
<dbReference type="Pfam" id="PF18329">
    <property type="entry name" value="SGBP_B_XBD"/>
    <property type="match status" value="1"/>
</dbReference>
<dbReference type="EMBL" id="JAHOEP010000002">
    <property type="protein sequence ID" value="MBV3407006.1"/>
    <property type="molecule type" value="Genomic_DNA"/>
</dbReference>
<evidence type="ECO:0000256" key="1">
    <source>
        <dbReference type="SAM" id="SignalP"/>
    </source>
</evidence>
<organism evidence="3 4">
    <name type="scientific">Segatella copri</name>
    <dbReference type="NCBI Taxonomy" id="165179"/>
    <lineage>
        <taxon>Bacteria</taxon>
        <taxon>Pseudomonadati</taxon>
        <taxon>Bacteroidota</taxon>
        <taxon>Bacteroidia</taxon>
        <taxon>Bacteroidales</taxon>
        <taxon>Prevotellaceae</taxon>
        <taxon>Segatella</taxon>
    </lineage>
</organism>
<feature type="signal peptide" evidence="1">
    <location>
        <begin position="1"/>
        <end position="19"/>
    </location>
</feature>
<name>A0AAW4NDE5_9BACT</name>
<evidence type="ECO:0000313" key="3">
    <source>
        <dbReference type="EMBL" id="MBV3407006.1"/>
    </source>
</evidence>
<evidence type="ECO:0000313" key="4">
    <source>
        <dbReference type="Proteomes" id="UP001196316"/>
    </source>
</evidence>
<proteinExistence type="predicted"/>
<reference evidence="3" key="1">
    <citation type="submission" date="2021-06" db="EMBL/GenBank/DDBJ databases">
        <title>Collection of gut derived symbiotic bacterial strains cultured from healthy donors.</title>
        <authorList>
            <person name="Lin H."/>
            <person name="Littmann E."/>
            <person name="Pamer E.G."/>
        </authorList>
    </citation>
    <scope>NUCLEOTIDE SEQUENCE</scope>
    <source>
        <strain evidence="3">MSK.21.60</strain>
    </source>
</reference>
<dbReference type="GO" id="GO:0030247">
    <property type="term" value="F:polysaccharide binding"/>
    <property type="evidence" value="ECO:0007669"/>
    <property type="project" value="InterPro"/>
</dbReference>
<keyword evidence="1" id="KW-0732">Signal</keyword>
<dbReference type="PROSITE" id="PS51257">
    <property type="entry name" value="PROKAR_LIPOPROTEIN"/>
    <property type="match status" value="1"/>
</dbReference>
<evidence type="ECO:0000259" key="2">
    <source>
        <dbReference type="Pfam" id="PF18329"/>
    </source>
</evidence>
<feature type="domain" description="Surface glycan-binding protein B xyloglucan binding" evidence="2">
    <location>
        <begin position="232"/>
        <end position="409"/>
    </location>
</feature>
<feature type="chain" id="PRO_5043700201" description="Surface glycan-binding protein B xyloglucan binding domain-containing protein" evidence="1">
    <location>
        <begin position="20"/>
        <end position="413"/>
    </location>
</feature>
<dbReference type="AlphaFoldDB" id="A0AAW4NDE5"/>